<keyword evidence="3 7" id="KW-0812">Transmembrane</keyword>
<evidence type="ECO:0000256" key="1">
    <source>
        <dbReference type="ARBA" id="ARBA00004141"/>
    </source>
</evidence>
<dbReference type="Pfam" id="PF01529">
    <property type="entry name" value="DHHC"/>
    <property type="match status" value="1"/>
</dbReference>
<sequence>MYNVKFCILSNFHVLSRDVIFMMLLYHLKCCPINETTEYHLIDSLLHLLVYFTGRLREILPSETQDRIAMFILFILLPLGFLFEIFAILPTEHEVMSKGWNLRVGILMLFGLNAFANVYKVISVGPNGNCSDLPAVQKHGYRFCYNCQLNEPPRSHHCPVCDRCVFRRDHHSSFVAVCVGHFNQRYYISAICSLWIISLTVLMWNWSFMWTSLGGFSPLQLWELIVPHLALIFRIISFSQFLCVMTFIFSFTVFVFLCYLITAQLFCLYRGQTRMEYLMDVHAYNLGFMENVRQAMGRRWFIALLMPFISSPLDSDGLSYPTPLDFVYYINSPSLVDLRMCTNLITATNEVLLVTVGTSLNLKINDKHRSKRGMNQSSLSLEDVDYRFNKCLRKAMNDMRQLVKGEISEDELANQIALSILAYPISSIQSLKILIFAYDMIEFSMRTMIAYDEKKFIGNNNDKHGEREREREREREVKRQKNSNMIEKKKK</sequence>
<evidence type="ECO:0000256" key="5">
    <source>
        <dbReference type="ARBA" id="ARBA00023136"/>
    </source>
</evidence>
<protein>
    <recommendedName>
        <fullName evidence="7">Palmitoyltransferase</fullName>
        <ecNumber evidence="7">2.3.1.225</ecNumber>
    </recommendedName>
</protein>
<dbReference type="InterPro" id="IPR039859">
    <property type="entry name" value="PFA4/ZDH16/20/ERF2-like"/>
</dbReference>
<feature type="transmembrane region" description="Helical" evidence="7">
    <location>
        <begin position="186"/>
        <end position="209"/>
    </location>
</feature>
<keyword evidence="5 7" id="KW-0472">Membrane</keyword>
<comment type="domain">
    <text evidence="7">The DHHC domain is required for palmitoyltransferase activity.</text>
</comment>
<evidence type="ECO:0000259" key="9">
    <source>
        <dbReference type="Pfam" id="PF01529"/>
    </source>
</evidence>
<name>A0A1I9G2L9_BRUMA</name>
<keyword evidence="2 7" id="KW-0808">Transferase</keyword>
<evidence type="ECO:0000313" key="10">
    <source>
        <dbReference type="EMBL" id="CDP96601.1"/>
    </source>
</evidence>
<dbReference type="AlphaFoldDB" id="A0A1I9G2L9"/>
<accession>A0A1I9G2L9</accession>
<dbReference type="InterPro" id="IPR001594">
    <property type="entry name" value="Palmitoyltrfase_DHHC"/>
</dbReference>
<dbReference type="GO" id="GO:0016020">
    <property type="term" value="C:membrane"/>
    <property type="evidence" value="ECO:0007669"/>
    <property type="project" value="UniProtKB-SubCell"/>
</dbReference>
<reference evidence="10" key="2">
    <citation type="submission" date="2012-12" db="EMBL/GenBank/DDBJ databases">
        <authorList>
            <consortium name="WormBase Consortium"/>
            <person name="Ghedin E."/>
            <person name="Paulini M."/>
        </authorList>
    </citation>
    <scope>NUCLEOTIDE SEQUENCE</scope>
    <source>
        <strain evidence="10">FR3</strain>
    </source>
</reference>
<dbReference type="EMBL" id="LN856958">
    <property type="protein sequence ID" value="CDP96601.1"/>
    <property type="molecule type" value="Genomic_DNA"/>
</dbReference>
<feature type="domain" description="Palmitoyltransferase DHHC" evidence="9">
    <location>
        <begin position="139"/>
        <end position="278"/>
    </location>
</feature>
<keyword evidence="4 7" id="KW-1133">Transmembrane helix</keyword>
<feature type="region of interest" description="Disordered" evidence="8">
    <location>
        <begin position="459"/>
        <end position="491"/>
    </location>
</feature>
<comment type="catalytic activity">
    <reaction evidence="7">
        <text>L-cysteinyl-[protein] + hexadecanoyl-CoA = S-hexadecanoyl-L-cysteinyl-[protein] + CoA</text>
        <dbReference type="Rhea" id="RHEA:36683"/>
        <dbReference type="Rhea" id="RHEA-COMP:10131"/>
        <dbReference type="Rhea" id="RHEA-COMP:11032"/>
        <dbReference type="ChEBI" id="CHEBI:29950"/>
        <dbReference type="ChEBI" id="CHEBI:57287"/>
        <dbReference type="ChEBI" id="CHEBI:57379"/>
        <dbReference type="ChEBI" id="CHEBI:74151"/>
        <dbReference type="EC" id="2.3.1.225"/>
    </reaction>
</comment>
<feature type="transmembrane region" description="Helical" evidence="7">
    <location>
        <begin position="100"/>
        <end position="119"/>
    </location>
</feature>
<evidence type="ECO:0000256" key="6">
    <source>
        <dbReference type="ARBA" id="ARBA00023315"/>
    </source>
</evidence>
<dbReference type="EC" id="2.3.1.225" evidence="7"/>
<organism evidence="10">
    <name type="scientific">Brugia malayi</name>
    <name type="common">Filarial nematode worm</name>
    <dbReference type="NCBI Taxonomy" id="6279"/>
    <lineage>
        <taxon>Eukaryota</taxon>
        <taxon>Metazoa</taxon>
        <taxon>Ecdysozoa</taxon>
        <taxon>Nematoda</taxon>
        <taxon>Chromadorea</taxon>
        <taxon>Rhabditida</taxon>
        <taxon>Spirurina</taxon>
        <taxon>Spiruromorpha</taxon>
        <taxon>Filarioidea</taxon>
        <taxon>Onchocercidae</taxon>
        <taxon>Brugia</taxon>
    </lineage>
</organism>
<feature type="compositionally biased region" description="Basic and acidic residues" evidence="8">
    <location>
        <begin position="459"/>
        <end position="479"/>
    </location>
</feature>
<dbReference type="PROSITE" id="PS50216">
    <property type="entry name" value="DHHC"/>
    <property type="match status" value="1"/>
</dbReference>
<feature type="transmembrane region" description="Helical" evidence="7">
    <location>
        <begin position="247"/>
        <end position="269"/>
    </location>
</feature>
<dbReference type="GO" id="GO:0019706">
    <property type="term" value="F:protein-cysteine S-palmitoyltransferase activity"/>
    <property type="evidence" value="ECO:0007669"/>
    <property type="project" value="UniProtKB-EC"/>
</dbReference>
<evidence type="ECO:0000256" key="7">
    <source>
        <dbReference type="RuleBase" id="RU079119"/>
    </source>
</evidence>
<keyword evidence="6 7" id="KW-0012">Acyltransferase</keyword>
<comment type="subcellular location">
    <subcellularLocation>
        <location evidence="1">Membrane</location>
        <topology evidence="1">Multi-pass membrane protein</topology>
    </subcellularLocation>
</comment>
<evidence type="ECO:0000256" key="4">
    <source>
        <dbReference type="ARBA" id="ARBA00022989"/>
    </source>
</evidence>
<feature type="transmembrane region" description="Helical" evidence="7">
    <location>
        <begin position="68"/>
        <end position="88"/>
    </location>
</feature>
<evidence type="ECO:0000256" key="2">
    <source>
        <dbReference type="ARBA" id="ARBA00022679"/>
    </source>
</evidence>
<evidence type="ECO:0000256" key="3">
    <source>
        <dbReference type="ARBA" id="ARBA00022692"/>
    </source>
</evidence>
<dbReference type="PANTHER" id="PTHR12246">
    <property type="entry name" value="PALMITOYLTRANSFERASE ZDHHC16"/>
    <property type="match status" value="1"/>
</dbReference>
<proteinExistence type="inferred from homology"/>
<comment type="similarity">
    <text evidence="7">Belongs to the DHHC palmitoyltransferase family.</text>
</comment>
<evidence type="ECO:0000256" key="8">
    <source>
        <dbReference type="SAM" id="MobiDB-lite"/>
    </source>
</evidence>
<reference evidence="10" key="1">
    <citation type="journal article" date="2007" name="Science">
        <title>Draft genome of the filarial nematode parasite Brugia malayi.</title>
        <authorList>
            <person name="Ghedin E."/>
            <person name="Wang S."/>
            <person name="Spiro D."/>
            <person name="Caler E."/>
            <person name="Zhao Q."/>
            <person name="Crabtree J."/>
            <person name="Allen J.E."/>
            <person name="Delcher A.L."/>
            <person name="Guiliano D.B."/>
            <person name="Miranda-Saavedra D."/>
            <person name="Angiuoli S.V."/>
            <person name="Creasy T."/>
            <person name="Amedeo P."/>
            <person name="Haas B."/>
            <person name="El-Sayed N.M."/>
            <person name="Wortman J.R."/>
            <person name="Feldblyum T."/>
            <person name="Tallon L."/>
            <person name="Schatz M."/>
            <person name="Shumway M."/>
            <person name="Koo H."/>
            <person name="Salzberg S.L."/>
            <person name="Schobel S."/>
            <person name="Pertea M."/>
            <person name="Pop M."/>
            <person name="White O."/>
            <person name="Barton G.J."/>
            <person name="Carlow C.K."/>
            <person name="Crawford M.J."/>
            <person name="Daub J."/>
            <person name="Dimmic M.W."/>
            <person name="Estes C.F."/>
            <person name="Foster J.M."/>
            <person name="Ganatra M."/>
            <person name="Gregory W.F."/>
            <person name="Johnson N.M."/>
            <person name="Jin J."/>
            <person name="Komuniecki R."/>
            <person name="Korf I."/>
            <person name="Kumar S."/>
            <person name="Laney S."/>
            <person name="Li B.W."/>
            <person name="Li W."/>
            <person name="Lindblom T.H."/>
            <person name="Lustigman S."/>
            <person name="Ma D."/>
            <person name="Maina C.V."/>
            <person name="Martin D.M."/>
            <person name="McCarter J.P."/>
            <person name="McReynolds L."/>
            <person name="Mitreva M."/>
            <person name="Nutman T.B."/>
            <person name="Parkinson J."/>
            <person name="Peregrin-Alvarez J.M."/>
            <person name="Poole C."/>
            <person name="Ren Q."/>
            <person name="Saunders L."/>
            <person name="Sluder A.E."/>
            <person name="Smith K."/>
            <person name="Stanke M."/>
            <person name="Unnasch T.R."/>
            <person name="Ware J."/>
            <person name="Wei A.D."/>
            <person name="Weil G."/>
            <person name="Williams D.J."/>
            <person name="Zhang Y."/>
            <person name="Williams S.A."/>
            <person name="Fraser-Liggett C."/>
            <person name="Slatko B."/>
            <person name="Blaxter M.L."/>
            <person name="Scott A.L."/>
        </authorList>
    </citation>
    <scope>NUCLEOTIDE SEQUENCE</scope>
    <source>
        <strain evidence="10">FR3</strain>
    </source>
</reference>
<gene>
    <name evidence="10" type="primary">Bma-dhhc-1</name>
    <name evidence="10" type="ORF">BM_Bm3216</name>
</gene>